<dbReference type="AlphaFoldDB" id="A0A9D9J079"/>
<feature type="domain" description="PPIase FKBP-type" evidence="8">
    <location>
        <begin position="224"/>
        <end position="335"/>
    </location>
</feature>
<dbReference type="Pfam" id="PF00254">
    <property type="entry name" value="FKBP_C"/>
    <property type="match status" value="1"/>
</dbReference>
<proteinExistence type="inferred from homology"/>
<dbReference type="InterPro" id="IPR001179">
    <property type="entry name" value="PPIase_FKBP_dom"/>
</dbReference>
<keyword evidence="5 6" id="KW-0413">Isomerase</keyword>
<dbReference type="InterPro" id="IPR046357">
    <property type="entry name" value="PPIase_dom_sf"/>
</dbReference>
<protein>
    <recommendedName>
        <fullName evidence="3 6">peptidylprolyl isomerase</fullName>
        <ecNumber evidence="3 6">5.2.1.8</ecNumber>
    </recommendedName>
</protein>
<evidence type="ECO:0000256" key="4">
    <source>
        <dbReference type="ARBA" id="ARBA00023110"/>
    </source>
</evidence>
<dbReference type="EC" id="5.2.1.8" evidence="3 6"/>
<dbReference type="PROSITE" id="PS50059">
    <property type="entry name" value="FKBP_PPIASE"/>
    <property type="match status" value="1"/>
</dbReference>
<keyword evidence="4 6" id="KW-0697">Rotamase</keyword>
<dbReference type="PROSITE" id="PS51257">
    <property type="entry name" value="PROKAR_LIPOPROTEIN"/>
    <property type="match status" value="1"/>
</dbReference>
<gene>
    <name evidence="9" type="ORF">IAC87_05160</name>
</gene>
<keyword evidence="7" id="KW-0732">Signal</keyword>
<evidence type="ECO:0000313" key="10">
    <source>
        <dbReference type="Proteomes" id="UP000823772"/>
    </source>
</evidence>
<evidence type="ECO:0000259" key="8">
    <source>
        <dbReference type="PROSITE" id="PS50059"/>
    </source>
</evidence>
<comment type="similarity">
    <text evidence="2">Belongs to the FKBP-type PPIase family.</text>
</comment>
<comment type="catalytic activity">
    <reaction evidence="1 6">
        <text>[protein]-peptidylproline (omega=180) = [protein]-peptidylproline (omega=0)</text>
        <dbReference type="Rhea" id="RHEA:16237"/>
        <dbReference type="Rhea" id="RHEA-COMP:10747"/>
        <dbReference type="Rhea" id="RHEA-COMP:10748"/>
        <dbReference type="ChEBI" id="CHEBI:83833"/>
        <dbReference type="ChEBI" id="CHEBI:83834"/>
        <dbReference type="EC" id="5.2.1.8"/>
    </reaction>
</comment>
<organism evidence="9 10">
    <name type="scientific">Candidatus Merdivivens faecigallinarum</name>
    <dbReference type="NCBI Taxonomy" id="2840871"/>
    <lineage>
        <taxon>Bacteria</taxon>
        <taxon>Pseudomonadati</taxon>
        <taxon>Bacteroidota</taxon>
        <taxon>Bacteroidia</taxon>
        <taxon>Bacteroidales</taxon>
        <taxon>Muribaculaceae</taxon>
        <taxon>Muribaculaceae incertae sedis</taxon>
        <taxon>Candidatus Merdivivens</taxon>
    </lineage>
</organism>
<feature type="signal peptide" evidence="7">
    <location>
        <begin position="1"/>
        <end position="23"/>
    </location>
</feature>
<name>A0A9D9J079_9BACT</name>
<dbReference type="GO" id="GO:0003755">
    <property type="term" value="F:peptidyl-prolyl cis-trans isomerase activity"/>
    <property type="evidence" value="ECO:0007669"/>
    <property type="project" value="UniProtKB-KW"/>
</dbReference>
<dbReference type="PANTHER" id="PTHR43811:SF23">
    <property type="entry name" value="FKBP-TYPE 22 KDA PEPTIDYL-PROLYL CIS-TRANS ISOMERASE"/>
    <property type="match status" value="1"/>
</dbReference>
<dbReference type="EMBL" id="JADILY010000106">
    <property type="protein sequence ID" value="MBO8481917.1"/>
    <property type="molecule type" value="Genomic_DNA"/>
</dbReference>
<reference evidence="9" key="2">
    <citation type="journal article" date="2021" name="PeerJ">
        <title>Extensive microbial diversity within the chicken gut microbiome revealed by metagenomics and culture.</title>
        <authorList>
            <person name="Gilroy R."/>
            <person name="Ravi A."/>
            <person name="Getino M."/>
            <person name="Pursley I."/>
            <person name="Horton D.L."/>
            <person name="Alikhan N.F."/>
            <person name="Baker D."/>
            <person name="Gharbi K."/>
            <person name="Hall N."/>
            <person name="Watson M."/>
            <person name="Adriaenssens E.M."/>
            <person name="Foster-Nyarko E."/>
            <person name="Jarju S."/>
            <person name="Secka A."/>
            <person name="Antonio M."/>
            <person name="Oren A."/>
            <person name="Chaudhuri R.R."/>
            <person name="La Ragione R."/>
            <person name="Hildebrand F."/>
            <person name="Pallen M.J."/>
        </authorList>
    </citation>
    <scope>NUCLEOTIDE SEQUENCE</scope>
    <source>
        <strain evidence="9">B3-2255</strain>
    </source>
</reference>
<evidence type="ECO:0000256" key="6">
    <source>
        <dbReference type="PROSITE-ProRule" id="PRU00277"/>
    </source>
</evidence>
<evidence type="ECO:0000313" key="9">
    <source>
        <dbReference type="EMBL" id="MBO8481917.1"/>
    </source>
</evidence>
<accession>A0A9D9J079</accession>
<dbReference type="PANTHER" id="PTHR43811">
    <property type="entry name" value="FKBP-TYPE PEPTIDYL-PROLYL CIS-TRANS ISOMERASE FKPA"/>
    <property type="match status" value="1"/>
</dbReference>
<dbReference type="Proteomes" id="UP000823772">
    <property type="component" value="Unassembled WGS sequence"/>
</dbReference>
<evidence type="ECO:0000256" key="3">
    <source>
        <dbReference type="ARBA" id="ARBA00013194"/>
    </source>
</evidence>
<dbReference type="Gene3D" id="3.10.50.40">
    <property type="match status" value="2"/>
</dbReference>
<comment type="caution">
    <text evidence="9">The sequence shown here is derived from an EMBL/GenBank/DDBJ whole genome shotgun (WGS) entry which is preliminary data.</text>
</comment>
<evidence type="ECO:0000256" key="2">
    <source>
        <dbReference type="ARBA" id="ARBA00006577"/>
    </source>
</evidence>
<evidence type="ECO:0000256" key="5">
    <source>
        <dbReference type="ARBA" id="ARBA00023235"/>
    </source>
</evidence>
<feature type="chain" id="PRO_5039129328" description="peptidylprolyl isomerase" evidence="7">
    <location>
        <begin position="24"/>
        <end position="338"/>
    </location>
</feature>
<sequence>MNIRILSRLVLAAAPLVAAVSCAKEPADSTYSSSKKVLEAWLNINYPDISPSGRGIYVIDSRPGTGQAMDDSSVYVFVDYSITDLEGNYVETTDETINRRLGTYVASNYYGARVMVRKDGQLYAGVEDMLDMMNVGGYMKAVIPSWFLNSDVYDDVEEYYANDPGGSHYIYEISLKYATDDIEQWEKDTLESYSRKYYDGLDSLMEGFYYKVLNVGTGDTIPNDSTIYIRYVGKLLDGHVFDTNIRDTAKKYGIFDDSKDYDVPAKVKMSSSASGITLESSTVVTGFGETLFRMDNNQEVVSFFSSDMGYGASGSGNAIPPYSPLVFHVTIVEYDEYE</sequence>
<evidence type="ECO:0000256" key="7">
    <source>
        <dbReference type="SAM" id="SignalP"/>
    </source>
</evidence>
<reference evidence="9" key="1">
    <citation type="submission" date="2020-10" db="EMBL/GenBank/DDBJ databases">
        <authorList>
            <person name="Gilroy R."/>
        </authorList>
    </citation>
    <scope>NUCLEOTIDE SEQUENCE</scope>
    <source>
        <strain evidence="9">B3-2255</strain>
    </source>
</reference>
<evidence type="ECO:0000256" key="1">
    <source>
        <dbReference type="ARBA" id="ARBA00000971"/>
    </source>
</evidence>
<dbReference type="SUPFAM" id="SSF54534">
    <property type="entry name" value="FKBP-like"/>
    <property type="match status" value="2"/>
</dbReference>